<dbReference type="InterPro" id="IPR024412">
    <property type="entry name" value="Lsr2_dim_dom"/>
</dbReference>
<dbReference type="OrthoDB" id="4113332at2"/>
<dbReference type="AlphaFoldDB" id="A0A366CV36"/>
<organism evidence="4 5">
    <name type="scientific">Nocardia puris</name>
    <dbReference type="NCBI Taxonomy" id="208602"/>
    <lineage>
        <taxon>Bacteria</taxon>
        <taxon>Bacillati</taxon>
        <taxon>Actinomycetota</taxon>
        <taxon>Actinomycetes</taxon>
        <taxon>Mycobacteriales</taxon>
        <taxon>Nocardiaceae</taxon>
        <taxon>Nocardia</taxon>
    </lineage>
</organism>
<evidence type="ECO:0000313" key="5">
    <source>
        <dbReference type="Proteomes" id="UP000252586"/>
    </source>
</evidence>
<dbReference type="Proteomes" id="UP000252586">
    <property type="component" value="Unassembled WGS sequence"/>
</dbReference>
<evidence type="ECO:0000259" key="2">
    <source>
        <dbReference type="Pfam" id="PF11774"/>
    </source>
</evidence>
<keyword evidence="1" id="KW-0238">DNA-binding</keyword>
<accession>A0A366CV36</accession>
<name>A0A366CV36_9NOCA</name>
<comment type="caution">
    <text evidence="4">The sequence shown here is derived from an EMBL/GenBank/DDBJ whole genome shotgun (WGS) entry which is preliminary data.</text>
</comment>
<dbReference type="Gene3D" id="3.30.60.230">
    <property type="entry name" value="Lsr2, dimerization domain"/>
    <property type="match status" value="1"/>
</dbReference>
<dbReference type="Pfam" id="PF11774">
    <property type="entry name" value="Lsr2"/>
    <property type="match status" value="1"/>
</dbReference>
<evidence type="ECO:0000313" key="4">
    <source>
        <dbReference type="EMBL" id="RBO79532.1"/>
    </source>
</evidence>
<evidence type="ECO:0000259" key="3">
    <source>
        <dbReference type="Pfam" id="PF23359"/>
    </source>
</evidence>
<dbReference type="Gene3D" id="4.10.320.10">
    <property type="entry name" value="E3-binding domain"/>
    <property type="match status" value="1"/>
</dbReference>
<dbReference type="InterPro" id="IPR036625">
    <property type="entry name" value="E3-bd_dom_sf"/>
</dbReference>
<feature type="domain" description="Lsr2 DNA-binding" evidence="3">
    <location>
        <begin position="75"/>
        <end position="111"/>
    </location>
</feature>
<dbReference type="InterPro" id="IPR055370">
    <property type="entry name" value="Lsr2_DNA-bd"/>
</dbReference>
<gene>
    <name evidence="4" type="ORF">DFR74_1386</name>
</gene>
<dbReference type="InterPro" id="IPR042261">
    <property type="entry name" value="Lsr2-like_dimerization"/>
</dbReference>
<keyword evidence="5" id="KW-1185">Reference proteome</keyword>
<dbReference type="Pfam" id="PF23359">
    <property type="entry name" value="Lsr2_DNA-bd"/>
    <property type="match status" value="1"/>
</dbReference>
<reference evidence="4 5" key="1">
    <citation type="submission" date="2018-06" db="EMBL/GenBank/DDBJ databases">
        <title>Genomic Encyclopedia of Type Strains, Phase IV (KMG-IV): sequencing the most valuable type-strain genomes for metagenomic binning, comparative biology and taxonomic classification.</title>
        <authorList>
            <person name="Goeker M."/>
        </authorList>
    </citation>
    <scope>NUCLEOTIDE SEQUENCE [LARGE SCALE GENOMIC DNA]</scope>
    <source>
        <strain evidence="4 5">DSM 44599</strain>
    </source>
</reference>
<proteinExistence type="predicted"/>
<sequence>MARKVIVELVDDFDGTSKAEETVSFSLDGVLYEIDLSAKNARKLRDSLEKWIPHARKAGRVKKGTVTVTAARTAADREQTQAIRDWARQNGFEVSSRGRVSSEIVEAYKKATA</sequence>
<dbReference type="GO" id="GO:0003677">
    <property type="term" value="F:DNA binding"/>
    <property type="evidence" value="ECO:0007669"/>
    <property type="project" value="UniProtKB-KW"/>
</dbReference>
<dbReference type="GO" id="GO:0016746">
    <property type="term" value="F:acyltransferase activity"/>
    <property type="evidence" value="ECO:0007669"/>
    <property type="project" value="InterPro"/>
</dbReference>
<feature type="domain" description="Lsr2 dimerization" evidence="2">
    <location>
        <begin position="1"/>
        <end position="59"/>
    </location>
</feature>
<dbReference type="STRING" id="1210090.GCA_001613185_07056"/>
<dbReference type="RefSeq" id="WP_067514711.1">
    <property type="nucleotide sequence ID" value="NZ_CP107943.1"/>
</dbReference>
<evidence type="ECO:0000256" key="1">
    <source>
        <dbReference type="ARBA" id="ARBA00023125"/>
    </source>
</evidence>
<dbReference type="EMBL" id="QNRE01000038">
    <property type="protein sequence ID" value="RBO79532.1"/>
    <property type="molecule type" value="Genomic_DNA"/>
</dbReference>
<protein>
    <submittedName>
        <fullName evidence="4">Lsr2 protein</fullName>
    </submittedName>
</protein>